<dbReference type="AlphaFoldDB" id="A0A0B1RXL7"/>
<protein>
    <submittedName>
        <fullName evidence="1">Uncharacterized protein</fullName>
    </submittedName>
</protein>
<gene>
    <name evidence="1" type="ORF">OESDEN_22951</name>
</gene>
<evidence type="ECO:0000313" key="1">
    <source>
        <dbReference type="EMBL" id="KHJ77429.1"/>
    </source>
</evidence>
<dbReference type="Proteomes" id="UP000053660">
    <property type="component" value="Unassembled WGS sequence"/>
</dbReference>
<name>A0A0B1RXL7_OESDE</name>
<evidence type="ECO:0000313" key="2">
    <source>
        <dbReference type="Proteomes" id="UP000053660"/>
    </source>
</evidence>
<organism evidence="1 2">
    <name type="scientific">Oesophagostomum dentatum</name>
    <name type="common">Nodular worm</name>
    <dbReference type="NCBI Taxonomy" id="61180"/>
    <lineage>
        <taxon>Eukaryota</taxon>
        <taxon>Metazoa</taxon>
        <taxon>Ecdysozoa</taxon>
        <taxon>Nematoda</taxon>
        <taxon>Chromadorea</taxon>
        <taxon>Rhabditida</taxon>
        <taxon>Rhabditina</taxon>
        <taxon>Rhabditomorpha</taxon>
        <taxon>Strongyloidea</taxon>
        <taxon>Strongylidae</taxon>
        <taxon>Oesophagostomum</taxon>
    </lineage>
</organism>
<reference evidence="1 2" key="1">
    <citation type="submission" date="2014-03" db="EMBL/GenBank/DDBJ databases">
        <title>Draft genome of the hookworm Oesophagostomum dentatum.</title>
        <authorList>
            <person name="Mitreva M."/>
        </authorList>
    </citation>
    <scope>NUCLEOTIDE SEQUENCE [LARGE SCALE GENOMIC DNA]</scope>
    <source>
        <strain evidence="1 2">OD-Hann</strain>
    </source>
</reference>
<sequence>MYGTKYKRILWWINRLGMKEKLKVKYSYTIELRPTYEGIIGTFFCE</sequence>
<accession>A0A0B1RXL7</accession>
<keyword evidence="2" id="KW-1185">Reference proteome</keyword>
<dbReference type="EMBL" id="KN610771">
    <property type="protein sequence ID" value="KHJ77429.1"/>
    <property type="molecule type" value="Genomic_DNA"/>
</dbReference>
<proteinExistence type="predicted"/>